<protein>
    <submittedName>
        <fullName evidence="2">Uncharacterized protein</fullName>
    </submittedName>
</protein>
<proteinExistence type="predicted"/>
<feature type="region of interest" description="Disordered" evidence="1">
    <location>
        <begin position="1"/>
        <end position="36"/>
    </location>
</feature>
<evidence type="ECO:0000256" key="1">
    <source>
        <dbReference type="SAM" id="MobiDB-lite"/>
    </source>
</evidence>
<dbReference type="EMBL" id="WJXA01000012">
    <property type="protein sequence ID" value="KAF7124332.1"/>
    <property type="molecule type" value="Genomic_DNA"/>
</dbReference>
<reference evidence="2" key="1">
    <citation type="submission" date="2019-11" db="EMBL/GenBank/DDBJ databases">
        <authorList>
            <person name="Liu Y."/>
            <person name="Hou J."/>
            <person name="Li T.-Q."/>
            <person name="Guan C.-H."/>
            <person name="Wu X."/>
            <person name="Wu H.-Z."/>
            <person name="Ling F."/>
            <person name="Zhang R."/>
            <person name="Shi X.-G."/>
            <person name="Ren J.-P."/>
            <person name="Chen E.-F."/>
            <person name="Sun J.-M."/>
        </authorList>
    </citation>
    <scope>NUCLEOTIDE SEQUENCE</scope>
    <source>
        <strain evidence="2">Adult_tree_wgs_1</strain>
        <tissue evidence="2">Leaves</tissue>
    </source>
</reference>
<organism evidence="2 3">
    <name type="scientific">Rhododendron simsii</name>
    <name type="common">Sims's rhododendron</name>
    <dbReference type="NCBI Taxonomy" id="118357"/>
    <lineage>
        <taxon>Eukaryota</taxon>
        <taxon>Viridiplantae</taxon>
        <taxon>Streptophyta</taxon>
        <taxon>Embryophyta</taxon>
        <taxon>Tracheophyta</taxon>
        <taxon>Spermatophyta</taxon>
        <taxon>Magnoliopsida</taxon>
        <taxon>eudicotyledons</taxon>
        <taxon>Gunneridae</taxon>
        <taxon>Pentapetalae</taxon>
        <taxon>asterids</taxon>
        <taxon>Ericales</taxon>
        <taxon>Ericaceae</taxon>
        <taxon>Ericoideae</taxon>
        <taxon>Rhodoreae</taxon>
        <taxon>Rhododendron</taxon>
    </lineage>
</organism>
<accession>A0A834G2H8</accession>
<keyword evidence="3" id="KW-1185">Reference proteome</keyword>
<comment type="caution">
    <text evidence="2">The sequence shown here is derived from an EMBL/GenBank/DDBJ whole genome shotgun (WGS) entry which is preliminary data.</text>
</comment>
<evidence type="ECO:0000313" key="3">
    <source>
        <dbReference type="Proteomes" id="UP000626092"/>
    </source>
</evidence>
<gene>
    <name evidence="2" type="ORF">RHSIM_Rhsim12G0034800</name>
</gene>
<dbReference type="AlphaFoldDB" id="A0A834G2H8"/>
<sequence length="188" mass="21450">MADTRMAFVSEEEKQIAGPELINSSGTKSNRRLDSSRSDGIDYDSFDYEDFPVKQWMQQFRKFTSLEKMDYQRRLRKSGVCFYRNSSRIALLGFDVGDIPNNIHPRDAHIIPVWLDDSPTADEKLKELKGYSKLALDKYNNHNSVCVCVWAFLAKDVACSEHSLPKNFQALVGAGKDEATVDFCRPEP</sequence>
<name>A0A834G2H8_RHOSS</name>
<evidence type="ECO:0000313" key="2">
    <source>
        <dbReference type="EMBL" id="KAF7124332.1"/>
    </source>
</evidence>
<dbReference type="Proteomes" id="UP000626092">
    <property type="component" value="Unassembled WGS sequence"/>
</dbReference>